<feature type="compositionally biased region" description="Low complexity" evidence="1">
    <location>
        <begin position="27"/>
        <end position="53"/>
    </location>
</feature>
<feature type="region of interest" description="Disordered" evidence="1">
    <location>
        <begin position="27"/>
        <end position="58"/>
    </location>
</feature>
<comment type="caution">
    <text evidence="3">The sequence shown here is derived from an EMBL/GenBank/DDBJ whole genome shotgun (WGS) entry which is preliminary data.</text>
</comment>
<dbReference type="Proteomes" id="UP001500194">
    <property type="component" value="Unassembled WGS sequence"/>
</dbReference>
<keyword evidence="4" id="KW-1185">Reference proteome</keyword>
<sequence length="466" mass="48698">MRRPTRRDALRAGAAGLLALAGCQGDSATTATTTDPTATTGTSATTTGATTTTDPERQRETAVRFVSLLADGAYEDAHGMLSASVREQLSAAGLRSAWEQTTAADGAFVGVAGVTRTTSQGYDVLVVRAQFEAGVVAVQVTFDAADIVGLYFVPVAGEYTPPEYADESAFAEREVALDSPACSLGATVTVPNGGADAGVVLVHGSGPHDRDETIGPNKPFRDLAWGLASRGVAVLRYEKRTYACDAAATDLDFEALVVADALTALSRLRAETDVSRTAVVGHSLGAYAAPRIAARDGDADAFLLAAPSRPLYELVPAQVAYLAELDGTVTDAEREQLTAARETADRLAAGDYAGGGFSWSADFWRAVADYDPVETASGLDADVYALQGGRDYQVSATADFPAWRDALPENRARLYDALNHLFMPGEGPPNPGEYVAEGHVAASVVTDLAGWLGGKDGTRARRNGRV</sequence>
<name>A0AAV3T2L2_9EURY</name>
<feature type="domain" description="DUF3887" evidence="2">
    <location>
        <begin position="62"/>
        <end position="144"/>
    </location>
</feature>
<gene>
    <name evidence="3" type="ORF">GCM10009019_16050</name>
</gene>
<evidence type="ECO:0000256" key="1">
    <source>
        <dbReference type="SAM" id="MobiDB-lite"/>
    </source>
</evidence>
<dbReference type="PANTHER" id="PTHR43265">
    <property type="entry name" value="ESTERASE ESTD"/>
    <property type="match status" value="1"/>
</dbReference>
<evidence type="ECO:0000313" key="4">
    <source>
        <dbReference type="Proteomes" id="UP001500194"/>
    </source>
</evidence>
<evidence type="ECO:0000259" key="2">
    <source>
        <dbReference type="Pfam" id="PF13026"/>
    </source>
</evidence>
<dbReference type="GeneID" id="68573719"/>
<dbReference type="InterPro" id="IPR053145">
    <property type="entry name" value="AB_hydrolase_Est10"/>
</dbReference>
<protein>
    <submittedName>
        <fullName evidence="3">DUF3887 domain-containing protein</fullName>
    </submittedName>
</protein>
<reference evidence="3 4" key="1">
    <citation type="journal article" date="2019" name="Int. J. Syst. Evol. Microbiol.">
        <title>The Global Catalogue of Microorganisms (GCM) 10K type strain sequencing project: providing services to taxonomists for standard genome sequencing and annotation.</title>
        <authorList>
            <consortium name="The Broad Institute Genomics Platform"/>
            <consortium name="The Broad Institute Genome Sequencing Center for Infectious Disease"/>
            <person name="Wu L."/>
            <person name="Ma J."/>
        </authorList>
    </citation>
    <scope>NUCLEOTIDE SEQUENCE [LARGE SCALE GENOMIC DNA]</scope>
    <source>
        <strain evidence="3 4">JCM 16327</strain>
    </source>
</reference>
<dbReference type="RefSeq" id="WP_227260713.1">
    <property type="nucleotide sequence ID" value="NZ_BAAADU010000002.1"/>
</dbReference>
<dbReference type="GO" id="GO:0052689">
    <property type="term" value="F:carboxylic ester hydrolase activity"/>
    <property type="evidence" value="ECO:0007669"/>
    <property type="project" value="TreeGrafter"/>
</dbReference>
<dbReference type="Gene3D" id="3.40.50.1820">
    <property type="entry name" value="alpha/beta hydrolase"/>
    <property type="match status" value="1"/>
</dbReference>
<dbReference type="Gene3D" id="3.10.450.590">
    <property type="match status" value="1"/>
</dbReference>
<dbReference type="PROSITE" id="PS51318">
    <property type="entry name" value="TAT"/>
    <property type="match status" value="1"/>
</dbReference>
<dbReference type="PANTHER" id="PTHR43265:SF1">
    <property type="entry name" value="ESTERASE ESTD"/>
    <property type="match status" value="1"/>
</dbReference>
<dbReference type="InterPro" id="IPR024981">
    <property type="entry name" value="DUF3887"/>
</dbReference>
<proteinExistence type="predicted"/>
<dbReference type="SUPFAM" id="SSF53474">
    <property type="entry name" value="alpha/beta-Hydrolases"/>
    <property type="match status" value="1"/>
</dbReference>
<dbReference type="InterPro" id="IPR029058">
    <property type="entry name" value="AB_hydrolase_fold"/>
</dbReference>
<accession>A0AAV3T2L2</accession>
<dbReference type="PROSITE" id="PS51257">
    <property type="entry name" value="PROKAR_LIPOPROTEIN"/>
    <property type="match status" value="1"/>
</dbReference>
<organism evidence="3 4">
    <name type="scientific">Salarchaeum japonicum</name>
    <dbReference type="NCBI Taxonomy" id="555573"/>
    <lineage>
        <taxon>Archaea</taxon>
        <taxon>Methanobacteriati</taxon>
        <taxon>Methanobacteriota</taxon>
        <taxon>Stenosarchaea group</taxon>
        <taxon>Halobacteria</taxon>
        <taxon>Halobacteriales</taxon>
        <taxon>Halobacteriaceae</taxon>
    </lineage>
</organism>
<dbReference type="InterPro" id="IPR006311">
    <property type="entry name" value="TAT_signal"/>
</dbReference>
<evidence type="ECO:0000313" key="3">
    <source>
        <dbReference type="EMBL" id="GAA0653479.1"/>
    </source>
</evidence>
<dbReference type="Pfam" id="PF13026">
    <property type="entry name" value="DUF3887"/>
    <property type="match status" value="1"/>
</dbReference>
<dbReference type="AlphaFoldDB" id="A0AAV3T2L2"/>
<dbReference type="EMBL" id="BAAADU010000002">
    <property type="protein sequence ID" value="GAA0653479.1"/>
    <property type="molecule type" value="Genomic_DNA"/>
</dbReference>